<feature type="domain" description="RING-type" evidence="6">
    <location>
        <begin position="461"/>
        <end position="501"/>
    </location>
</feature>
<evidence type="ECO:0000256" key="5">
    <source>
        <dbReference type="SAM" id="MobiDB-lite"/>
    </source>
</evidence>
<dbReference type="Pfam" id="PF13639">
    <property type="entry name" value="zf-RING_2"/>
    <property type="match status" value="1"/>
</dbReference>
<dbReference type="InterPro" id="IPR052804">
    <property type="entry name" value="UEC_component"/>
</dbReference>
<dbReference type="InterPro" id="IPR042981">
    <property type="entry name" value="RNF11_RING-H2"/>
</dbReference>
<dbReference type="InterPro" id="IPR001841">
    <property type="entry name" value="Znf_RING"/>
</dbReference>
<dbReference type="PANTHER" id="PTHR46359:SF2">
    <property type="entry name" value="GEO07743P1"/>
    <property type="match status" value="1"/>
</dbReference>
<evidence type="ECO:0000313" key="7">
    <source>
        <dbReference type="Proteomes" id="UP000694843"/>
    </source>
</evidence>
<dbReference type="Proteomes" id="UP000694843">
    <property type="component" value="Unplaced"/>
</dbReference>
<sequence length="516" mass="56319">MLPQSAGSPMDCDEPGTNEQSMPPDICLKSSMKFSLNHSQDFGSPPSPRSCPPQQEQDAYSLIKENMDIVKEDAFDPTFTSSDLLQSACISDCSDVHDHADIAESLPDLCGGVDSSRTCSVTLKSSPETEGNLQASSSSCDGMMMPTSDCQHGAKPKIFKYSNLNKPKKTTGKIQNSPIMIESSKVVMETQRSEFASPVHPKTSLSLPHKICDSTIEEKVSNSHAAVDKRNEFHSLDNDIDISSMKCDDKQTPDLTSGYTHSNETEDFAMPVDLLKNEESASSFLITSNAPSDCGDDHSCVQINDLVDSDAKDEDGIPSLMEDYLLYDSHPISLVACGIWDCDSRQTQSECSDGARSGLLLVSNNLRSASHPMFSRWPCEAYIPSHMLIEVAFNSHGSSLGVSAEGGNHHIYGIALGTSAAADDSEAQARENEQMKLAKRMGLIHHLPQGTVDAGTSVRECVICMMDLIEGEKVRYLPCMHVYHTHCIDDWFQRSFTCPSCLEPVDAALLNTYNTT</sequence>
<keyword evidence="7" id="KW-1185">Reference proteome</keyword>
<dbReference type="PROSITE" id="PS50089">
    <property type="entry name" value="ZF_RING_2"/>
    <property type="match status" value="1"/>
</dbReference>
<evidence type="ECO:0000313" key="8">
    <source>
        <dbReference type="RefSeq" id="XP_018011242.1"/>
    </source>
</evidence>
<protein>
    <submittedName>
        <fullName evidence="8">Uncharacterized protein LOC108668520 isoform X1</fullName>
    </submittedName>
</protein>
<dbReference type="SMART" id="SM00184">
    <property type="entry name" value="RING"/>
    <property type="match status" value="1"/>
</dbReference>
<name>A0A8B7NCB9_HYAAZ</name>
<organism evidence="7 8">
    <name type="scientific">Hyalella azteca</name>
    <name type="common">Amphipod</name>
    <dbReference type="NCBI Taxonomy" id="294128"/>
    <lineage>
        <taxon>Eukaryota</taxon>
        <taxon>Metazoa</taxon>
        <taxon>Ecdysozoa</taxon>
        <taxon>Arthropoda</taxon>
        <taxon>Crustacea</taxon>
        <taxon>Multicrustacea</taxon>
        <taxon>Malacostraca</taxon>
        <taxon>Eumalacostraca</taxon>
        <taxon>Peracarida</taxon>
        <taxon>Amphipoda</taxon>
        <taxon>Senticaudata</taxon>
        <taxon>Talitrida</taxon>
        <taxon>Talitroidea</taxon>
        <taxon>Hyalellidae</taxon>
        <taxon>Hyalella</taxon>
    </lineage>
</organism>
<evidence type="ECO:0000256" key="2">
    <source>
        <dbReference type="ARBA" id="ARBA00022771"/>
    </source>
</evidence>
<dbReference type="GO" id="GO:0006511">
    <property type="term" value="P:ubiquitin-dependent protein catabolic process"/>
    <property type="evidence" value="ECO:0007669"/>
    <property type="project" value="TreeGrafter"/>
</dbReference>
<dbReference type="KEGG" id="hazt:108668520"/>
<proteinExistence type="predicted"/>
<keyword evidence="1" id="KW-0479">Metal-binding</keyword>
<gene>
    <name evidence="8" type="primary">LOC108668520</name>
</gene>
<keyword evidence="3" id="KW-0862">Zinc</keyword>
<dbReference type="Gene3D" id="3.30.40.10">
    <property type="entry name" value="Zinc/RING finger domain, C3HC4 (zinc finger)"/>
    <property type="match status" value="1"/>
</dbReference>
<dbReference type="CDD" id="cd16468">
    <property type="entry name" value="RING-H2_RNF11"/>
    <property type="match status" value="1"/>
</dbReference>
<dbReference type="GeneID" id="108668520"/>
<dbReference type="GO" id="GO:0061630">
    <property type="term" value="F:ubiquitin protein ligase activity"/>
    <property type="evidence" value="ECO:0007669"/>
    <property type="project" value="TreeGrafter"/>
</dbReference>
<dbReference type="GO" id="GO:0008270">
    <property type="term" value="F:zinc ion binding"/>
    <property type="evidence" value="ECO:0007669"/>
    <property type="project" value="UniProtKB-KW"/>
</dbReference>
<keyword evidence="2 4" id="KW-0863">Zinc-finger</keyword>
<dbReference type="OrthoDB" id="9984778at2759"/>
<dbReference type="AlphaFoldDB" id="A0A8B7NCB9"/>
<dbReference type="SUPFAM" id="SSF57850">
    <property type="entry name" value="RING/U-box"/>
    <property type="match status" value="1"/>
</dbReference>
<evidence type="ECO:0000256" key="1">
    <source>
        <dbReference type="ARBA" id="ARBA00022723"/>
    </source>
</evidence>
<feature type="region of interest" description="Disordered" evidence="5">
    <location>
        <begin position="37"/>
        <end position="56"/>
    </location>
</feature>
<accession>A0A8B7NCB9</accession>
<evidence type="ECO:0000256" key="3">
    <source>
        <dbReference type="ARBA" id="ARBA00022833"/>
    </source>
</evidence>
<dbReference type="GO" id="GO:0000151">
    <property type="term" value="C:ubiquitin ligase complex"/>
    <property type="evidence" value="ECO:0007669"/>
    <property type="project" value="TreeGrafter"/>
</dbReference>
<reference evidence="8" key="1">
    <citation type="submission" date="2025-08" db="UniProtKB">
        <authorList>
            <consortium name="RefSeq"/>
        </authorList>
    </citation>
    <scope>IDENTIFICATION</scope>
    <source>
        <tissue evidence="8">Whole organism</tissue>
    </source>
</reference>
<evidence type="ECO:0000256" key="4">
    <source>
        <dbReference type="PROSITE-ProRule" id="PRU00175"/>
    </source>
</evidence>
<dbReference type="CTD" id="26994"/>
<feature type="region of interest" description="Disordered" evidence="5">
    <location>
        <begin position="1"/>
        <end position="26"/>
    </location>
</feature>
<dbReference type="RefSeq" id="XP_018011242.1">
    <property type="nucleotide sequence ID" value="XM_018155753.2"/>
</dbReference>
<dbReference type="PANTHER" id="PTHR46359">
    <property type="entry name" value="GEO07743P1"/>
    <property type="match status" value="1"/>
</dbReference>
<evidence type="ECO:0000259" key="6">
    <source>
        <dbReference type="PROSITE" id="PS50089"/>
    </source>
</evidence>
<dbReference type="InterPro" id="IPR013083">
    <property type="entry name" value="Znf_RING/FYVE/PHD"/>
</dbReference>